<proteinExistence type="predicted"/>
<dbReference type="Proteomes" id="UP000244932">
    <property type="component" value="Unassembled WGS sequence"/>
</dbReference>
<dbReference type="EMBL" id="OMKW01000002">
    <property type="protein sequence ID" value="SPF29732.1"/>
    <property type="molecule type" value="Genomic_DNA"/>
</dbReference>
<dbReference type="RefSeq" id="WP_108782404.1">
    <property type="nucleotide sequence ID" value="NZ_OMKW01000002.1"/>
</dbReference>
<dbReference type="InterPro" id="IPR003033">
    <property type="entry name" value="SCP2_sterol-bd_dom"/>
</dbReference>
<feature type="domain" description="SCP2" evidence="1">
    <location>
        <begin position="25"/>
        <end position="96"/>
    </location>
</feature>
<evidence type="ECO:0000313" key="2">
    <source>
        <dbReference type="EMBL" id="SPF29732.1"/>
    </source>
</evidence>
<sequence>MSAIVDMAVTALTEKLDGGTFDAGSVKFQIEDEGAVMMDSDGVRADDGEADCTLIADAETFQEILSGELNPTAAFMGGKLKVEGNMGLAMQLGSALG</sequence>
<dbReference type="OrthoDB" id="9809312at2"/>
<name>A0A2R8ABZ0_9RHOB</name>
<evidence type="ECO:0000259" key="1">
    <source>
        <dbReference type="Pfam" id="PF02036"/>
    </source>
</evidence>
<dbReference type="Pfam" id="PF02036">
    <property type="entry name" value="SCP2"/>
    <property type="match status" value="1"/>
</dbReference>
<accession>A0A2R8ABZ0</accession>
<keyword evidence="3" id="KW-1185">Reference proteome</keyword>
<dbReference type="PANTHER" id="PTHR10094">
    <property type="entry name" value="STEROL CARRIER PROTEIN 2 SCP-2 FAMILY PROTEIN"/>
    <property type="match status" value="1"/>
</dbReference>
<dbReference type="InterPro" id="IPR036527">
    <property type="entry name" value="SCP2_sterol-bd_dom_sf"/>
</dbReference>
<organism evidence="2 3">
    <name type="scientific">Pontivivens insulae</name>
    <dbReference type="NCBI Taxonomy" id="1639689"/>
    <lineage>
        <taxon>Bacteria</taxon>
        <taxon>Pseudomonadati</taxon>
        <taxon>Pseudomonadota</taxon>
        <taxon>Alphaproteobacteria</taxon>
        <taxon>Rhodobacterales</taxon>
        <taxon>Paracoccaceae</taxon>
        <taxon>Pontivivens</taxon>
    </lineage>
</organism>
<dbReference type="AlphaFoldDB" id="A0A2R8ABZ0"/>
<dbReference type="SUPFAM" id="SSF55718">
    <property type="entry name" value="SCP-like"/>
    <property type="match status" value="1"/>
</dbReference>
<dbReference type="PANTHER" id="PTHR10094:SF25">
    <property type="entry name" value="SCP2 STEROL-BINDING DOMAIN-CONTAINING PROTEIN 1"/>
    <property type="match status" value="1"/>
</dbReference>
<reference evidence="2 3" key="1">
    <citation type="submission" date="2018-03" db="EMBL/GenBank/DDBJ databases">
        <authorList>
            <person name="Keele B.F."/>
        </authorList>
    </citation>
    <scope>NUCLEOTIDE SEQUENCE [LARGE SCALE GENOMIC DNA]</scope>
    <source>
        <strain evidence="2 3">CeCT 8812</strain>
    </source>
</reference>
<gene>
    <name evidence="2" type="ORF">POI8812_02048</name>
</gene>
<dbReference type="GO" id="GO:0005829">
    <property type="term" value="C:cytosol"/>
    <property type="evidence" value="ECO:0007669"/>
    <property type="project" value="TreeGrafter"/>
</dbReference>
<protein>
    <recommendedName>
        <fullName evidence="1">SCP2 domain-containing protein</fullName>
    </recommendedName>
</protein>
<evidence type="ECO:0000313" key="3">
    <source>
        <dbReference type="Proteomes" id="UP000244932"/>
    </source>
</evidence>
<dbReference type="Gene3D" id="3.30.1050.10">
    <property type="entry name" value="SCP2 sterol-binding domain"/>
    <property type="match status" value="1"/>
</dbReference>